<gene>
    <name evidence="1" type="ORF">BEN76_06685</name>
</gene>
<dbReference type="Proteomes" id="UP000185674">
    <property type="component" value="Chromosome"/>
</dbReference>
<reference evidence="1 2" key="1">
    <citation type="submission" date="2016-08" db="EMBL/GenBank/DDBJ databases">
        <title>Complete genome sequence of Acinetobacter baylyi strain GFJ2.</title>
        <authorList>
            <person name="Tabata M."/>
            <person name="Kuboki S."/>
            <person name="Gibu N."/>
            <person name="Kinouchi Y."/>
            <person name="Vangnai A."/>
            <person name="Kasai D."/>
            <person name="Fukuda M."/>
        </authorList>
    </citation>
    <scope>NUCLEOTIDE SEQUENCE [LARGE SCALE GENOMIC DNA]</scope>
    <source>
        <strain evidence="1 2">GFJ2</strain>
    </source>
</reference>
<evidence type="ECO:0000313" key="2">
    <source>
        <dbReference type="Proteomes" id="UP000185674"/>
    </source>
</evidence>
<accession>A0A1P8EHM6</accession>
<organism evidence="1 2">
    <name type="scientific">Acinetobacter soli</name>
    <dbReference type="NCBI Taxonomy" id="487316"/>
    <lineage>
        <taxon>Bacteria</taxon>
        <taxon>Pseudomonadati</taxon>
        <taxon>Pseudomonadota</taxon>
        <taxon>Gammaproteobacteria</taxon>
        <taxon>Moraxellales</taxon>
        <taxon>Moraxellaceae</taxon>
        <taxon>Acinetobacter</taxon>
    </lineage>
</organism>
<sequence>MCFIIKQKQVHFCSSYNSCGRCIAYTWQKGSFRCDRFTKWLYTETGNGNLGGNTPNGTFNSSLLTITRA</sequence>
<protein>
    <submittedName>
        <fullName evidence="1">Uncharacterized protein</fullName>
    </submittedName>
</protein>
<proteinExistence type="predicted"/>
<evidence type="ECO:0000313" key="1">
    <source>
        <dbReference type="EMBL" id="APV35720.1"/>
    </source>
</evidence>
<dbReference type="EMBL" id="CP016896">
    <property type="protein sequence ID" value="APV35720.1"/>
    <property type="molecule type" value="Genomic_DNA"/>
</dbReference>
<dbReference type="KEGG" id="asol:BEN76_06685"/>
<dbReference type="AlphaFoldDB" id="A0A1P8EHM6"/>
<name>A0A1P8EHM6_9GAMM</name>